<evidence type="ECO:0000256" key="1">
    <source>
        <dbReference type="SAM" id="SignalP"/>
    </source>
</evidence>
<sequence length="163" mass="18042">MKSPVLRCFCAALVTTGVYGHNSVTFVVHDQVDRIVAFDSNPGFIDLPNVKLPGGVMSRYDFPDRWSGAVMAKLPGSIDPAHRIIAEINFKPGRMTLFDISAMHNLTDNSGIRHMHPINSPGGEYLRPGCDHFPCANCYLGPKTLRVRATYETDFIIEVGSKY</sequence>
<organism evidence="2 3">
    <name type="scientific">Monilinia vaccinii-corymbosi</name>
    <dbReference type="NCBI Taxonomy" id="61207"/>
    <lineage>
        <taxon>Eukaryota</taxon>
        <taxon>Fungi</taxon>
        <taxon>Dikarya</taxon>
        <taxon>Ascomycota</taxon>
        <taxon>Pezizomycotina</taxon>
        <taxon>Leotiomycetes</taxon>
        <taxon>Helotiales</taxon>
        <taxon>Sclerotiniaceae</taxon>
        <taxon>Monilinia</taxon>
    </lineage>
</organism>
<feature type="chain" id="PRO_5032611639" description="Aldose 1-epimerase" evidence="1">
    <location>
        <begin position="21"/>
        <end position="163"/>
    </location>
</feature>
<dbReference type="Proteomes" id="UP000672032">
    <property type="component" value="Chromosome 5"/>
</dbReference>
<protein>
    <recommendedName>
        <fullName evidence="4">Aldose 1-epimerase</fullName>
    </recommendedName>
</protein>
<gene>
    <name evidence="2" type="ORF">DSL72_007536</name>
</gene>
<dbReference type="AlphaFoldDB" id="A0A8A3PHC4"/>
<evidence type="ECO:0000313" key="2">
    <source>
        <dbReference type="EMBL" id="QSZ34682.1"/>
    </source>
</evidence>
<dbReference type="OrthoDB" id="3513524at2759"/>
<proteinExistence type="predicted"/>
<feature type="signal peptide" evidence="1">
    <location>
        <begin position="1"/>
        <end position="20"/>
    </location>
</feature>
<dbReference type="EMBL" id="CP063409">
    <property type="protein sequence ID" value="QSZ34682.1"/>
    <property type="molecule type" value="Genomic_DNA"/>
</dbReference>
<reference evidence="2" key="1">
    <citation type="submission" date="2020-10" db="EMBL/GenBank/DDBJ databases">
        <title>Genome Sequence of Monilinia vaccinii-corymbosi Sheds Light on Mummy Berry Disease Infection of Blueberry and Mating Type.</title>
        <authorList>
            <person name="Yow A.G."/>
            <person name="Zhang Y."/>
            <person name="Bansal K."/>
            <person name="Eacker S.M."/>
            <person name="Sullivan S."/>
            <person name="Liachko I."/>
            <person name="Cubeta M.A."/>
            <person name="Rollins J.A."/>
            <person name="Ashrafi H."/>
        </authorList>
    </citation>
    <scope>NUCLEOTIDE SEQUENCE</scope>
    <source>
        <strain evidence="2">RL-1</strain>
    </source>
</reference>
<evidence type="ECO:0000313" key="3">
    <source>
        <dbReference type="Proteomes" id="UP000672032"/>
    </source>
</evidence>
<accession>A0A8A3PHC4</accession>
<keyword evidence="1" id="KW-0732">Signal</keyword>
<evidence type="ECO:0008006" key="4">
    <source>
        <dbReference type="Google" id="ProtNLM"/>
    </source>
</evidence>
<keyword evidence="3" id="KW-1185">Reference proteome</keyword>
<name>A0A8A3PHC4_9HELO</name>